<evidence type="ECO:0000313" key="2">
    <source>
        <dbReference type="WBParaSite" id="ES5_v2.g18833.t1"/>
    </source>
</evidence>
<organism evidence="1 2">
    <name type="scientific">Panagrolaimus sp. ES5</name>
    <dbReference type="NCBI Taxonomy" id="591445"/>
    <lineage>
        <taxon>Eukaryota</taxon>
        <taxon>Metazoa</taxon>
        <taxon>Ecdysozoa</taxon>
        <taxon>Nematoda</taxon>
        <taxon>Chromadorea</taxon>
        <taxon>Rhabditida</taxon>
        <taxon>Tylenchina</taxon>
        <taxon>Panagrolaimomorpha</taxon>
        <taxon>Panagrolaimoidea</taxon>
        <taxon>Panagrolaimidae</taxon>
        <taxon>Panagrolaimus</taxon>
    </lineage>
</organism>
<sequence length="474" mass="54653">MPKILCFTPLPSHPEVTFYTIDDETFESKFKNIVLNKSADLPRKNVKAVIFRFTKGEQKESSKLAKMLEEYYLKYKIPFFCCSWNSIYLSATLMAIVDEYGDKIFDEALDDDMAIIFCEEKSYKYFKLQHQSENYFHITDTNCFPSGNGLEVTLKMFEPFLNVFICCPSAMPEIPATIISMENNKCDFASLWRQFIFSEGGASSETSSPKEVQESIIEVLADDKIITVLNKDIRDYLPKAIVLKALSLLEEQQFKYNVSNNSFKNYVFSNSKAVAKMCSNQYGEKFILRITKSDTVPIKKGIVYYKDMEDILLLGPDGMENSVFLKNIPTAVSFVDGKVQIGNEAIKMKENFNSFVINDLITIMMTNFTDSTIYPGWGFSLIEDNNKNDEILLEFDTFRGRRKSTPAFLFALILKWIIKNVEEAFDGQLPDTLVIVSRELNENLKKQLKNSYENTKLQLNDFQIQHHKFIEIKE</sequence>
<dbReference type="Proteomes" id="UP000887579">
    <property type="component" value="Unplaced"/>
</dbReference>
<protein>
    <submittedName>
        <fullName evidence="2">Uncharacterized protein</fullName>
    </submittedName>
</protein>
<proteinExistence type="predicted"/>
<accession>A0AC34FNM4</accession>
<reference evidence="2" key="1">
    <citation type="submission" date="2022-11" db="UniProtKB">
        <authorList>
            <consortium name="WormBaseParasite"/>
        </authorList>
    </citation>
    <scope>IDENTIFICATION</scope>
</reference>
<evidence type="ECO:0000313" key="1">
    <source>
        <dbReference type="Proteomes" id="UP000887579"/>
    </source>
</evidence>
<dbReference type="WBParaSite" id="ES5_v2.g18833.t1">
    <property type="protein sequence ID" value="ES5_v2.g18833.t1"/>
    <property type="gene ID" value="ES5_v2.g18833"/>
</dbReference>
<name>A0AC34FNM4_9BILA</name>